<keyword evidence="2" id="KW-1185">Reference proteome</keyword>
<organism evidence="1 2">
    <name type="scientific">Carnobacterium maltaromaticum LMA28</name>
    <dbReference type="NCBI Taxonomy" id="1234679"/>
    <lineage>
        <taxon>Bacteria</taxon>
        <taxon>Bacillati</taxon>
        <taxon>Bacillota</taxon>
        <taxon>Bacilli</taxon>
        <taxon>Lactobacillales</taxon>
        <taxon>Carnobacteriaceae</taxon>
        <taxon>Carnobacterium</taxon>
    </lineage>
</organism>
<dbReference type="HOGENOM" id="CLU_204434_0_0_9"/>
<gene>
    <name evidence="1" type="ORF">BN424_841</name>
</gene>
<evidence type="ECO:0000313" key="1">
    <source>
        <dbReference type="EMBL" id="CCO10305.2"/>
    </source>
</evidence>
<dbReference type="Proteomes" id="UP000000212">
    <property type="component" value="Chromosome"/>
</dbReference>
<accession>K8E2P7</accession>
<proteinExistence type="predicted"/>
<evidence type="ECO:0000313" key="2">
    <source>
        <dbReference type="Proteomes" id="UP000000212"/>
    </source>
</evidence>
<dbReference type="EMBL" id="HE999757">
    <property type="protein sequence ID" value="CCO10305.2"/>
    <property type="molecule type" value="Genomic_DNA"/>
</dbReference>
<sequence length="38" mass="4725">MSQLFEKKIKIRDGKKRHINFSYFLARVKRLNKLFIKE</sequence>
<reference evidence="2" key="1">
    <citation type="journal article" date="2013" name="Genome Announc.">
        <title>Complete Chromosome Sequence of Carnobacterium maltaromaticum LMA 28.</title>
        <authorList>
            <person name="Cailliez-Grimal C."/>
            <person name="Chaillou S."/>
            <person name="Anba-Mondoloni J."/>
            <person name="Loux V."/>
            <person name="Afzal M.I."/>
            <person name="Rahman A."/>
            <person name="Kergourlay G."/>
            <person name="Champomier-Verges M.C."/>
            <person name="Zagorec M."/>
            <person name="Dalgaard P."/>
            <person name="Leisner J.J."/>
            <person name="Prevost H."/>
            <person name="Revol-Junelles A.M."/>
            <person name="Borges F."/>
        </authorList>
    </citation>
    <scope>NUCLEOTIDE SEQUENCE</scope>
    <source>
        <strain evidence="2">LMA28</strain>
    </source>
</reference>
<name>K8E2P7_CARML</name>
<protein>
    <submittedName>
        <fullName evidence="1">Uncharacterized protein</fullName>
    </submittedName>
</protein>
<dbReference type="KEGG" id="cml:BN424_841"/>
<dbReference type="eggNOG" id="COG1408">
    <property type="taxonomic scope" value="Bacteria"/>
</dbReference>
<dbReference type="STRING" id="1234679.BN424_841"/>
<dbReference type="AlphaFoldDB" id="K8E2P7"/>